<reference evidence="1 2" key="1">
    <citation type="submission" date="2014-04" db="EMBL/GenBank/DDBJ databases">
        <authorList>
            <consortium name="DOE Joint Genome Institute"/>
            <person name="Kuo A."/>
            <person name="Ruytinx J."/>
            <person name="Rineau F."/>
            <person name="Colpaert J."/>
            <person name="Kohler A."/>
            <person name="Nagy L.G."/>
            <person name="Floudas D."/>
            <person name="Copeland A."/>
            <person name="Barry K.W."/>
            <person name="Cichocki N."/>
            <person name="Veneault-Fourrey C."/>
            <person name="LaButti K."/>
            <person name="Lindquist E.A."/>
            <person name="Lipzen A."/>
            <person name="Lundell T."/>
            <person name="Morin E."/>
            <person name="Murat C."/>
            <person name="Sun H."/>
            <person name="Tunlid A."/>
            <person name="Henrissat B."/>
            <person name="Grigoriev I.V."/>
            <person name="Hibbett D.S."/>
            <person name="Martin F."/>
            <person name="Nordberg H.P."/>
            <person name="Cantor M.N."/>
            <person name="Hua S.X."/>
        </authorList>
    </citation>
    <scope>NUCLEOTIDE SEQUENCE [LARGE SCALE GENOMIC DNA]</scope>
    <source>
        <strain evidence="1 2">UH-Slu-Lm8-n1</strain>
    </source>
</reference>
<proteinExistence type="predicted"/>
<dbReference type="InParanoid" id="A0A0D0A952"/>
<protein>
    <submittedName>
        <fullName evidence="1">Uncharacterized protein</fullName>
    </submittedName>
</protein>
<dbReference type="EMBL" id="KN835155">
    <property type="protein sequence ID" value="KIK46710.1"/>
    <property type="molecule type" value="Genomic_DNA"/>
</dbReference>
<dbReference type="Proteomes" id="UP000054485">
    <property type="component" value="Unassembled WGS sequence"/>
</dbReference>
<accession>A0A0D0A952</accession>
<keyword evidence="2" id="KW-1185">Reference proteome</keyword>
<dbReference type="HOGENOM" id="CLU_2514140_0_0_1"/>
<gene>
    <name evidence="1" type="ORF">CY34DRAFT_800046</name>
</gene>
<name>A0A0D0A952_9AGAM</name>
<evidence type="ECO:0000313" key="2">
    <source>
        <dbReference type="Proteomes" id="UP000054485"/>
    </source>
</evidence>
<evidence type="ECO:0000313" key="1">
    <source>
        <dbReference type="EMBL" id="KIK46710.1"/>
    </source>
</evidence>
<organism evidence="1 2">
    <name type="scientific">Suillus luteus UH-Slu-Lm8-n1</name>
    <dbReference type="NCBI Taxonomy" id="930992"/>
    <lineage>
        <taxon>Eukaryota</taxon>
        <taxon>Fungi</taxon>
        <taxon>Dikarya</taxon>
        <taxon>Basidiomycota</taxon>
        <taxon>Agaricomycotina</taxon>
        <taxon>Agaricomycetes</taxon>
        <taxon>Agaricomycetidae</taxon>
        <taxon>Boletales</taxon>
        <taxon>Suillineae</taxon>
        <taxon>Suillaceae</taxon>
        <taxon>Suillus</taxon>
    </lineage>
</organism>
<reference evidence="2" key="2">
    <citation type="submission" date="2015-01" db="EMBL/GenBank/DDBJ databases">
        <title>Evolutionary Origins and Diversification of the Mycorrhizal Mutualists.</title>
        <authorList>
            <consortium name="DOE Joint Genome Institute"/>
            <consortium name="Mycorrhizal Genomics Consortium"/>
            <person name="Kohler A."/>
            <person name="Kuo A."/>
            <person name="Nagy L.G."/>
            <person name="Floudas D."/>
            <person name="Copeland A."/>
            <person name="Barry K.W."/>
            <person name="Cichocki N."/>
            <person name="Veneault-Fourrey C."/>
            <person name="LaButti K."/>
            <person name="Lindquist E.A."/>
            <person name="Lipzen A."/>
            <person name="Lundell T."/>
            <person name="Morin E."/>
            <person name="Murat C."/>
            <person name="Riley R."/>
            <person name="Ohm R."/>
            <person name="Sun H."/>
            <person name="Tunlid A."/>
            <person name="Henrissat B."/>
            <person name="Grigoriev I.V."/>
            <person name="Hibbett D.S."/>
            <person name="Martin F."/>
        </authorList>
    </citation>
    <scope>NUCLEOTIDE SEQUENCE [LARGE SCALE GENOMIC DNA]</scope>
    <source>
        <strain evidence="2">UH-Slu-Lm8-n1</strain>
    </source>
</reference>
<sequence length="85" mass="9373">MPSSTTSESRGSYLQFGDQDAMNYAVLGHDIIFSRLIVTLEVTSAVERGNANDFLNFHIINIMSTGRSLLVVTRVARTCGSQRFS</sequence>
<dbReference type="AlphaFoldDB" id="A0A0D0A952"/>